<keyword evidence="2" id="KW-0175">Coiled coil</keyword>
<proteinExistence type="inferred from homology"/>
<feature type="coiled-coil region" evidence="2">
    <location>
        <begin position="104"/>
        <end position="169"/>
    </location>
</feature>
<evidence type="ECO:0000259" key="5">
    <source>
        <dbReference type="Pfam" id="PF25954"/>
    </source>
</evidence>
<dbReference type="AlphaFoldDB" id="A0A9X1WYR7"/>
<evidence type="ECO:0000256" key="2">
    <source>
        <dbReference type="SAM" id="Coils"/>
    </source>
</evidence>
<dbReference type="Gene3D" id="1.10.287.470">
    <property type="entry name" value="Helix hairpin bin"/>
    <property type="match status" value="2"/>
</dbReference>
<reference evidence="6" key="1">
    <citation type="submission" date="2022-02" db="EMBL/GenBank/DDBJ databases">
        <title>Acinetobacter A3.8 sp. nov., isolated from Sediment (Zhairuo Island).</title>
        <authorList>
            <person name="Zheng K."/>
        </authorList>
    </citation>
    <scope>NUCLEOTIDE SEQUENCE</scope>
    <source>
        <strain evidence="6">A3.8</strain>
    </source>
</reference>
<feature type="domain" description="CusB-like beta-barrel" evidence="5">
    <location>
        <begin position="237"/>
        <end position="278"/>
    </location>
</feature>
<sequence>MILSVLIILSLIAVAYYFLVYRYFQSTDNAYVKADVTWIVPRIAAEVATIEVKENQYVKKGDVLFTLDDRDYQARYDQAVAQVDAKQANLRVQKGNQYAAEAKILEAKAQLRATQAEVTRLSEEYQRYEELMNDGVITRQHFESIQAQYSSAKAQRDNAQSAVAAATAQVASVSAEKGRLSADVENAKASLALYEIERHATTIVSPVDGKVGALSVQLGSRVTPQSRLIAIVPDKTIYVEANYKETQIEKMHIGQLVKLQLDAYPNQEFQGKIESFSPASGAVFTMMPPDNATGNFNKVVQRIPVRIALEDNPNNDVFRPGLSVVATVDVRS</sequence>
<accession>A0A9X1WYR7</accession>
<dbReference type="InterPro" id="IPR058624">
    <property type="entry name" value="MdtA-like_HH"/>
</dbReference>
<feature type="domain" description="Multidrug resistance protein MdtA-like barrel-sandwich hybrid" evidence="4">
    <location>
        <begin position="39"/>
        <end position="226"/>
    </location>
</feature>
<keyword evidence="7" id="KW-1185">Reference proteome</keyword>
<dbReference type="Gene3D" id="2.40.50.100">
    <property type="match status" value="1"/>
</dbReference>
<comment type="caution">
    <text evidence="6">The sequence shown here is derived from an EMBL/GenBank/DDBJ whole genome shotgun (WGS) entry which is preliminary data.</text>
</comment>
<evidence type="ECO:0000313" key="7">
    <source>
        <dbReference type="Proteomes" id="UP001139701"/>
    </source>
</evidence>
<dbReference type="InterPro" id="IPR050739">
    <property type="entry name" value="MFP"/>
</dbReference>
<dbReference type="Proteomes" id="UP001139701">
    <property type="component" value="Unassembled WGS sequence"/>
</dbReference>
<dbReference type="PANTHER" id="PTHR30386">
    <property type="entry name" value="MEMBRANE FUSION SUBUNIT OF EMRAB-TOLC MULTIDRUG EFFLUX PUMP"/>
    <property type="match status" value="1"/>
</dbReference>
<evidence type="ECO:0000259" key="4">
    <source>
        <dbReference type="Pfam" id="PF25917"/>
    </source>
</evidence>
<dbReference type="RefSeq" id="WP_241572584.1">
    <property type="nucleotide sequence ID" value="NZ_JAKUML010000014.1"/>
</dbReference>
<dbReference type="Pfam" id="PF25917">
    <property type="entry name" value="BSH_RND"/>
    <property type="match status" value="1"/>
</dbReference>
<feature type="domain" description="Multidrug resistance protein MdtA-like alpha-helical hairpin" evidence="3">
    <location>
        <begin position="105"/>
        <end position="170"/>
    </location>
</feature>
<dbReference type="GO" id="GO:0055085">
    <property type="term" value="P:transmembrane transport"/>
    <property type="evidence" value="ECO:0007669"/>
    <property type="project" value="InterPro"/>
</dbReference>
<dbReference type="InterPro" id="IPR058625">
    <property type="entry name" value="MdtA-like_BSH"/>
</dbReference>
<comment type="similarity">
    <text evidence="1">Belongs to the membrane fusion protein (MFP) (TC 8.A.1) family.</text>
</comment>
<dbReference type="EMBL" id="JAKUML010000014">
    <property type="protein sequence ID" value="MCJ8147063.1"/>
    <property type="molecule type" value="Genomic_DNA"/>
</dbReference>
<evidence type="ECO:0000256" key="1">
    <source>
        <dbReference type="ARBA" id="ARBA00009477"/>
    </source>
</evidence>
<organism evidence="6 7">
    <name type="scientific">Acinetobacter sedimenti</name>
    <dbReference type="NCBI Taxonomy" id="2919922"/>
    <lineage>
        <taxon>Bacteria</taxon>
        <taxon>Pseudomonadati</taxon>
        <taxon>Pseudomonadota</taxon>
        <taxon>Gammaproteobacteria</taxon>
        <taxon>Moraxellales</taxon>
        <taxon>Moraxellaceae</taxon>
        <taxon>Acinetobacter</taxon>
    </lineage>
</organism>
<dbReference type="InterPro" id="IPR058792">
    <property type="entry name" value="Beta-barrel_RND_2"/>
</dbReference>
<dbReference type="PANTHER" id="PTHR30386:SF24">
    <property type="entry name" value="MULTIDRUG RESISTANCE EFFLUX PUMP"/>
    <property type="match status" value="1"/>
</dbReference>
<evidence type="ECO:0000313" key="6">
    <source>
        <dbReference type="EMBL" id="MCJ8147063.1"/>
    </source>
</evidence>
<dbReference type="Pfam" id="PF25954">
    <property type="entry name" value="Beta-barrel_RND_2"/>
    <property type="match status" value="1"/>
</dbReference>
<dbReference type="Gene3D" id="2.40.30.170">
    <property type="match status" value="1"/>
</dbReference>
<protein>
    <submittedName>
        <fullName evidence="6">HlyD family secretion protein</fullName>
    </submittedName>
</protein>
<dbReference type="Pfam" id="PF25876">
    <property type="entry name" value="HH_MFP_RND"/>
    <property type="match status" value="1"/>
</dbReference>
<name>A0A9X1WYR7_9GAMM</name>
<gene>
    <name evidence="6" type="ORF">MKI79_09140</name>
</gene>
<evidence type="ECO:0000259" key="3">
    <source>
        <dbReference type="Pfam" id="PF25876"/>
    </source>
</evidence>
<dbReference type="SUPFAM" id="SSF111369">
    <property type="entry name" value="HlyD-like secretion proteins"/>
    <property type="match status" value="2"/>
</dbReference>